<dbReference type="GO" id="GO:0006281">
    <property type="term" value="P:DNA repair"/>
    <property type="evidence" value="ECO:0007669"/>
    <property type="project" value="InterPro"/>
</dbReference>
<dbReference type="Gene3D" id="1.10.150.320">
    <property type="entry name" value="Photosystem II 12 kDa extrinsic protein"/>
    <property type="match status" value="1"/>
</dbReference>
<gene>
    <name evidence="3" type="ORF">CAT723_04120</name>
</gene>
<accession>A0AAV5G5H9</accession>
<evidence type="ECO:0000313" key="4">
    <source>
        <dbReference type="Proteomes" id="UP001054925"/>
    </source>
</evidence>
<name>A0AAV5G5H9_CORAM</name>
<dbReference type="Pfam" id="PF10531">
    <property type="entry name" value="SLBB"/>
    <property type="match status" value="1"/>
</dbReference>
<dbReference type="SMART" id="SM00278">
    <property type="entry name" value="HhH1"/>
    <property type="match status" value="2"/>
</dbReference>
<dbReference type="SUPFAM" id="SSF47781">
    <property type="entry name" value="RuvA domain 2-like"/>
    <property type="match status" value="1"/>
</dbReference>
<keyword evidence="1" id="KW-0812">Transmembrane</keyword>
<dbReference type="GO" id="GO:0003677">
    <property type="term" value="F:DNA binding"/>
    <property type="evidence" value="ECO:0007669"/>
    <property type="project" value="InterPro"/>
</dbReference>
<dbReference type="AlphaFoldDB" id="A0AAV5G5H9"/>
<feature type="domain" description="Helix-hairpin-helix DNA-binding motif class 1" evidence="2">
    <location>
        <begin position="203"/>
        <end position="222"/>
    </location>
</feature>
<dbReference type="RefSeq" id="WP_003849382.1">
    <property type="nucleotide sequence ID" value="NZ_BQKK01000001.1"/>
</dbReference>
<dbReference type="InterPro" id="IPR004509">
    <property type="entry name" value="Competence_ComEA_HhH"/>
</dbReference>
<evidence type="ECO:0000256" key="1">
    <source>
        <dbReference type="SAM" id="Phobius"/>
    </source>
</evidence>
<dbReference type="Proteomes" id="UP001054925">
    <property type="component" value="Unassembled WGS sequence"/>
</dbReference>
<comment type="caution">
    <text evidence="3">The sequence shown here is derived from an EMBL/GenBank/DDBJ whole genome shotgun (WGS) entry which is preliminary data.</text>
</comment>
<reference evidence="3" key="1">
    <citation type="submission" date="2021-12" db="EMBL/GenBank/DDBJ databases">
        <title>Draft genome sequence of Corynebacterium ammoniagenes strain T-723.</title>
        <authorList>
            <person name="Matsuzawa M."/>
            <person name="Hiratani M."/>
            <person name="Abe I."/>
            <person name="Tsuji Y."/>
            <person name="Nakamura J."/>
        </authorList>
    </citation>
    <scope>NUCLEOTIDE SEQUENCE</scope>
    <source>
        <strain evidence="3">T-723</strain>
    </source>
</reference>
<dbReference type="InterPro" id="IPR010994">
    <property type="entry name" value="RuvA_2-like"/>
</dbReference>
<proteinExistence type="predicted"/>
<evidence type="ECO:0000313" key="3">
    <source>
        <dbReference type="EMBL" id="GJN41933.1"/>
    </source>
</evidence>
<dbReference type="InterPro" id="IPR003583">
    <property type="entry name" value="Hlx-hairpin-Hlx_DNA-bd_motif"/>
</dbReference>
<dbReference type="InterPro" id="IPR051675">
    <property type="entry name" value="Endo/Exo/Phosphatase_dom_1"/>
</dbReference>
<dbReference type="EMBL" id="BQKK01000001">
    <property type="protein sequence ID" value="GJN41933.1"/>
    <property type="molecule type" value="Genomic_DNA"/>
</dbReference>
<dbReference type="NCBIfam" id="TIGR00426">
    <property type="entry name" value="competence protein ComEA helix-hairpin-helix repeat region"/>
    <property type="match status" value="1"/>
</dbReference>
<protein>
    <submittedName>
        <fullName evidence="3">DNA uptake protein</fullName>
    </submittedName>
</protein>
<keyword evidence="1" id="KW-0472">Membrane</keyword>
<evidence type="ECO:0000259" key="2">
    <source>
        <dbReference type="SMART" id="SM00278"/>
    </source>
</evidence>
<dbReference type="PANTHER" id="PTHR21180:SF32">
    <property type="entry name" value="ENDONUCLEASE_EXONUCLEASE_PHOSPHATASE FAMILY DOMAIN-CONTAINING PROTEIN 1"/>
    <property type="match status" value="1"/>
</dbReference>
<feature type="domain" description="Helix-hairpin-helix DNA-binding motif class 1" evidence="2">
    <location>
        <begin position="173"/>
        <end position="192"/>
    </location>
</feature>
<sequence length="225" mass="23296">MARITDRLSELTAPSGEEPILDVSYPTPRVKIAPWQALVVAAAAIIAVLLWLAFSSQPEQGQLPPIEAAEQTQIAPAATSEEALPAEVVVSVVGAVKEQGILRLPQGSRIADALEISGLAPNADIVSINHAQLLVDGEQIYVSTIGEAPPPDAPNGGTSADSSLINLNSATAAELMELPGVGEVTAEAIVSHRDTAGSFTSVEQLLNVSGIGPAKFEKLQDQVTV</sequence>
<keyword evidence="1" id="KW-1133">Transmembrane helix</keyword>
<organism evidence="3 4">
    <name type="scientific">Corynebacterium ammoniagenes</name>
    <name type="common">Brevibacterium ammoniagenes</name>
    <dbReference type="NCBI Taxonomy" id="1697"/>
    <lineage>
        <taxon>Bacteria</taxon>
        <taxon>Bacillati</taxon>
        <taxon>Actinomycetota</taxon>
        <taxon>Actinomycetes</taxon>
        <taxon>Mycobacteriales</taxon>
        <taxon>Corynebacteriaceae</taxon>
        <taxon>Corynebacterium</taxon>
    </lineage>
</organism>
<dbReference type="GO" id="GO:0015628">
    <property type="term" value="P:protein secretion by the type II secretion system"/>
    <property type="evidence" value="ECO:0007669"/>
    <property type="project" value="TreeGrafter"/>
</dbReference>
<dbReference type="Pfam" id="PF12836">
    <property type="entry name" value="HHH_3"/>
    <property type="match status" value="1"/>
</dbReference>
<dbReference type="InterPro" id="IPR019554">
    <property type="entry name" value="Soluble_ligand-bd"/>
</dbReference>
<dbReference type="GO" id="GO:0015627">
    <property type="term" value="C:type II protein secretion system complex"/>
    <property type="evidence" value="ECO:0007669"/>
    <property type="project" value="TreeGrafter"/>
</dbReference>
<dbReference type="PANTHER" id="PTHR21180">
    <property type="entry name" value="ENDONUCLEASE/EXONUCLEASE/PHOSPHATASE FAMILY DOMAIN-CONTAINING PROTEIN 1"/>
    <property type="match status" value="1"/>
</dbReference>
<feature type="transmembrane region" description="Helical" evidence="1">
    <location>
        <begin position="32"/>
        <end position="54"/>
    </location>
</feature>